<evidence type="ECO:0000256" key="1">
    <source>
        <dbReference type="SAM" id="MobiDB-lite"/>
    </source>
</evidence>
<name>A0A8T0P7X5_PANVG</name>
<feature type="compositionally biased region" description="Basic and acidic residues" evidence="1">
    <location>
        <begin position="61"/>
        <end position="73"/>
    </location>
</feature>
<keyword evidence="3" id="KW-1185">Reference proteome</keyword>
<sequence>MRMWKKDLPIFPPPCRTSQPSWRTAAGAGPGPGPAEAPLDSSPLRDIPVAAGVRGSSMLRGGDEGGRRTEARGGDGGGRRTAGGGTPWWTRRRGPAGGATPDLGEGERKG</sequence>
<organism evidence="2 3">
    <name type="scientific">Panicum virgatum</name>
    <name type="common">Blackwell switchgrass</name>
    <dbReference type="NCBI Taxonomy" id="38727"/>
    <lineage>
        <taxon>Eukaryota</taxon>
        <taxon>Viridiplantae</taxon>
        <taxon>Streptophyta</taxon>
        <taxon>Embryophyta</taxon>
        <taxon>Tracheophyta</taxon>
        <taxon>Spermatophyta</taxon>
        <taxon>Magnoliopsida</taxon>
        <taxon>Liliopsida</taxon>
        <taxon>Poales</taxon>
        <taxon>Poaceae</taxon>
        <taxon>PACMAD clade</taxon>
        <taxon>Panicoideae</taxon>
        <taxon>Panicodae</taxon>
        <taxon>Paniceae</taxon>
        <taxon>Panicinae</taxon>
        <taxon>Panicum</taxon>
        <taxon>Panicum sect. Hiantes</taxon>
    </lineage>
</organism>
<gene>
    <name evidence="2" type="ORF">PVAP13_8NG244900</name>
</gene>
<evidence type="ECO:0000313" key="2">
    <source>
        <dbReference type="EMBL" id="KAG2557883.1"/>
    </source>
</evidence>
<dbReference type="EMBL" id="CM029052">
    <property type="protein sequence ID" value="KAG2557883.1"/>
    <property type="molecule type" value="Genomic_DNA"/>
</dbReference>
<feature type="compositionally biased region" description="Gly residues" evidence="1">
    <location>
        <begin position="74"/>
        <end position="86"/>
    </location>
</feature>
<proteinExistence type="predicted"/>
<accession>A0A8T0P7X5</accession>
<evidence type="ECO:0000313" key="3">
    <source>
        <dbReference type="Proteomes" id="UP000823388"/>
    </source>
</evidence>
<protein>
    <submittedName>
        <fullName evidence="2">Uncharacterized protein</fullName>
    </submittedName>
</protein>
<reference evidence="2" key="1">
    <citation type="submission" date="2020-05" db="EMBL/GenBank/DDBJ databases">
        <title>WGS assembly of Panicum virgatum.</title>
        <authorList>
            <person name="Lovell J.T."/>
            <person name="Jenkins J."/>
            <person name="Shu S."/>
            <person name="Juenger T.E."/>
            <person name="Schmutz J."/>
        </authorList>
    </citation>
    <scope>NUCLEOTIDE SEQUENCE</scope>
    <source>
        <strain evidence="2">AP13</strain>
    </source>
</reference>
<feature type="region of interest" description="Disordered" evidence="1">
    <location>
        <begin position="1"/>
        <end position="110"/>
    </location>
</feature>
<dbReference type="AlphaFoldDB" id="A0A8T0P7X5"/>
<comment type="caution">
    <text evidence="2">The sequence shown here is derived from an EMBL/GenBank/DDBJ whole genome shotgun (WGS) entry which is preliminary data.</text>
</comment>
<dbReference type="Proteomes" id="UP000823388">
    <property type="component" value="Chromosome 8N"/>
</dbReference>